<dbReference type="PANTHER" id="PTHR45626">
    <property type="entry name" value="TRANSCRIPTION TERMINATION FACTOR 2-RELATED"/>
    <property type="match status" value="1"/>
</dbReference>
<evidence type="ECO:0000313" key="7">
    <source>
        <dbReference type="EMBL" id="KAK5057582.1"/>
    </source>
</evidence>
<dbReference type="GO" id="GO:0008094">
    <property type="term" value="F:ATP-dependent activity, acting on DNA"/>
    <property type="evidence" value="ECO:0007669"/>
    <property type="project" value="TreeGrafter"/>
</dbReference>
<feature type="region of interest" description="Disordered" evidence="4">
    <location>
        <begin position="1"/>
        <end position="36"/>
    </location>
</feature>
<proteinExistence type="predicted"/>
<dbReference type="InterPro" id="IPR050628">
    <property type="entry name" value="SNF2_RAD54_helicase_TF"/>
</dbReference>
<dbReference type="GO" id="GO:0006281">
    <property type="term" value="P:DNA repair"/>
    <property type="evidence" value="ECO:0007669"/>
    <property type="project" value="TreeGrafter"/>
</dbReference>
<dbReference type="Gene3D" id="3.40.50.300">
    <property type="entry name" value="P-loop containing nucleotide triphosphate hydrolases"/>
    <property type="match status" value="1"/>
</dbReference>
<evidence type="ECO:0000259" key="6">
    <source>
        <dbReference type="PROSITE" id="PS51194"/>
    </source>
</evidence>
<dbReference type="GO" id="GO:0016787">
    <property type="term" value="F:hydrolase activity"/>
    <property type="evidence" value="ECO:0007669"/>
    <property type="project" value="UniProtKB-KW"/>
</dbReference>
<dbReference type="RefSeq" id="XP_064708700.1">
    <property type="nucleotide sequence ID" value="XM_064855111.1"/>
</dbReference>
<keyword evidence="2" id="KW-0378">Hydrolase</keyword>
<keyword evidence="1" id="KW-0547">Nucleotide-binding</keyword>
<dbReference type="InterPro" id="IPR027417">
    <property type="entry name" value="P-loop_NTPase"/>
</dbReference>
<protein>
    <submittedName>
        <fullName evidence="7">Uncharacterized protein</fullName>
    </submittedName>
</protein>
<evidence type="ECO:0000256" key="3">
    <source>
        <dbReference type="ARBA" id="ARBA00022840"/>
    </source>
</evidence>
<dbReference type="Pfam" id="PF00176">
    <property type="entry name" value="SNF2-rel_dom"/>
    <property type="match status" value="1"/>
</dbReference>
<accession>A0AAV9NGW0</accession>
<dbReference type="InterPro" id="IPR014001">
    <property type="entry name" value="Helicase_ATP-bd"/>
</dbReference>
<evidence type="ECO:0000256" key="2">
    <source>
        <dbReference type="ARBA" id="ARBA00022801"/>
    </source>
</evidence>
<dbReference type="InterPro" id="IPR000330">
    <property type="entry name" value="SNF2_N"/>
</dbReference>
<comment type="caution">
    <text evidence="7">The sequence shown here is derived from an EMBL/GenBank/DDBJ whole genome shotgun (WGS) entry which is preliminary data.</text>
</comment>
<evidence type="ECO:0000259" key="5">
    <source>
        <dbReference type="PROSITE" id="PS51192"/>
    </source>
</evidence>
<dbReference type="Pfam" id="PF00271">
    <property type="entry name" value="Helicase_C"/>
    <property type="match status" value="1"/>
</dbReference>
<feature type="compositionally biased region" description="Polar residues" evidence="4">
    <location>
        <begin position="1"/>
        <end position="19"/>
    </location>
</feature>
<dbReference type="CDD" id="cd18793">
    <property type="entry name" value="SF2_C_SNF"/>
    <property type="match status" value="1"/>
</dbReference>
<dbReference type="SMART" id="SM00490">
    <property type="entry name" value="HELICc"/>
    <property type="match status" value="1"/>
</dbReference>
<dbReference type="PROSITE" id="PS51194">
    <property type="entry name" value="HELICASE_CTER"/>
    <property type="match status" value="1"/>
</dbReference>
<dbReference type="SUPFAM" id="SSF52540">
    <property type="entry name" value="P-loop containing nucleoside triphosphate hydrolases"/>
    <property type="match status" value="2"/>
</dbReference>
<dbReference type="InterPro" id="IPR038718">
    <property type="entry name" value="SNF2-like_sf"/>
</dbReference>
<dbReference type="CDD" id="cd18008">
    <property type="entry name" value="DEXDc_SHPRH-like"/>
    <property type="match status" value="1"/>
</dbReference>
<dbReference type="InterPro" id="IPR049730">
    <property type="entry name" value="SNF2/RAD54-like_C"/>
</dbReference>
<dbReference type="GO" id="GO:0005524">
    <property type="term" value="F:ATP binding"/>
    <property type="evidence" value="ECO:0007669"/>
    <property type="project" value="UniProtKB-KW"/>
</dbReference>
<evidence type="ECO:0000313" key="8">
    <source>
        <dbReference type="Proteomes" id="UP001358417"/>
    </source>
</evidence>
<evidence type="ECO:0000256" key="1">
    <source>
        <dbReference type="ARBA" id="ARBA00022741"/>
    </source>
</evidence>
<name>A0AAV9NGW0_9EURO</name>
<dbReference type="SMART" id="SM00487">
    <property type="entry name" value="DEXDc"/>
    <property type="match status" value="1"/>
</dbReference>
<dbReference type="EMBL" id="JAVRRD010000006">
    <property type="protein sequence ID" value="KAK5057582.1"/>
    <property type="molecule type" value="Genomic_DNA"/>
</dbReference>
<evidence type="ECO:0000256" key="4">
    <source>
        <dbReference type="SAM" id="MobiDB-lite"/>
    </source>
</evidence>
<feature type="domain" description="Helicase ATP-binding" evidence="5">
    <location>
        <begin position="376"/>
        <end position="561"/>
    </location>
</feature>
<dbReference type="GeneID" id="89979732"/>
<dbReference type="Proteomes" id="UP001358417">
    <property type="component" value="Unassembled WGS sequence"/>
</dbReference>
<keyword evidence="3" id="KW-0067">ATP-binding</keyword>
<reference evidence="7 8" key="1">
    <citation type="submission" date="2023-08" db="EMBL/GenBank/DDBJ databases">
        <title>Black Yeasts Isolated from many extreme environments.</title>
        <authorList>
            <person name="Coleine C."/>
            <person name="Stajich J.E."/>
            <person name="Selbmann L."/>
        </authorList>
    </citation>
    <scope>NUCLEOTIDE SEQUENCE [LARGE SCALE GENOMIC DNA]</scope>
    <source>
        <strain evidence="7 8">CCFEE 5792</strain>
    </source>
</reference>
<feature type="compositionally biased region" description="Low complexity" evidence="4">
    <location>
        <begin position="21"/>
        <end position="33"/>
    </location>
</feature>
<dbReference type="AlphaFoldDB" id="A0AAV9NGW0"/>
<dbReference type="Gene3D" id="3.40.50.10810">
    <property type="entry name" value="Tandem AAA-ATPase domain"/>
    <property type="match status" value="1"/>
</dbReference>
<sequence length="942" mass="104908">MTSLKRSFDSIDQPSSLQYDSIPSSQNSSLSPPAYETLYQPDHSIDGWGPAWDEVIGVPRVHAGGLQAAEGDGIFPDEQAFSSMSTIDDAFQPWPGDSFGTFSTYSPVEPLSQSTDNTEYYGQGHDICFGMIYRAKAKLEGNMSEVCRKLAVATTKAQTHFVLNVICTDTGLSVVLSDGSHLARLNVHLADALVEEVRSGTIRLEALVSKRNIFEDISTATREKDAHTVLNINVYGSSLVQTTIGHMCSNEKIWLQRPDWLSPNTKYDNPHTLKFDSGNEEERHPLVVEDEALLKNADLQQSMDEVYSMLTRDSHLKGLSGDARLRTSLFEHQGKALDFMMQRETGPIPDGFELWETVIQDSETWYHHKVAGIKSRSLPSEVGGGILADEMGMGKTFCVLALVVGTLRDAHSWSNDDGVHLAEGISPTKILSRATLVVVPSPLLLSTWQSEIKDRLDVPPKVLIHHGNERPKDPKIMADNDIVLTTYHTLIADYTRKKPIANEVAWYRVVLDEAHFIRRMTTSLHKRVAELDAKFRWCLTGTPIQNTLDDLGSLFAFIRIFPFDRLGVFRKFISVPFKEGGSMRADGQHALARLFDAMCIRRTKEHLKLAGSTEAIHPVSLSPNERAQYDKTSSDMNRALRNLAGDYESRNKFSLFHAQLQLRLICNHGTFQRQFHWARSRNSRDAREFVLTAAGSDGEIFCSGCTQMVPGILSSRALHLLPACKHVLCSECNPSPNDGCPLCAADFSSTRRSTMVMSGPHSIDGNGYFNSGGFSSKLAALVQDLIQTSPDDKSIVFTCWTTTLDLVGWHLNQHNIRHMRVDGEHALKHRETTLQQFETDPRVRVLIMTTGVGALGLNIIAANQVFLLEPQWNPSVEAQAIGRTIRIGQHKAVHVTRYIVKGTVEEDIQQLQSRKRGIAKMTSQVKASDSMSIKQEHFGSLI</sequence>
<dbReference type="InterPro" id="IPR001650">
    <property type="entry name" value="Helicase_C-like"/>
</dbReference>
<feature type="domain" description="Helicase C-terminal" evidence="6">
    <location>
        <begin position="780"/>
        <end position="939"/>
    </location>
</feature>
<dbReference type="GO" id="GO:0005634">
    <property type="term" value="C:nucleus"/>
    <property type="evidence" value="ECO:0007669"/>
    <property type="project" value="TreeGrafter"/>
</dbReference>
<gene>
    <name evidence="7" type="ORF">LTR84_011582</name>
</gene>
<organism evidence="7 8">
    <name type="scientific">Exophiala bonariae</name>
    <dbReference type="NCBI Taxonomy" id="1690606"/>
    <lineage>
        <taxon>Eukaryota</taxon>
        <taxon>Fungi</taxon>
        <taxon>Dikarya</taxon>
        <taxon>Ascomycota</taxon>
        <taxon>Pezizomycotina</taxon>
        <taxon>Eurotiomycetes</taxon>
        <taxon>Chaetothyriomycetidae</taxon>
        <taxon>Chaetothyriales</taxon>
        <taxon>Herpotrichiellaceae</taxon>
        <taxon>Exophiala</taxon>
    </lineage>
</organism>
<dbReference type="PROSITE" id="PS51192">
    <property type="entry name" value="HELICASE_ATP_BIND_1"/>
    <property type="match status" value="1"/>
</dbReference>
<dbReference type="PANTHER" id="PTHR45626:SF52">
    <property type="entry name" value="SINGLE-STRANDED DNA-DEPENDENT ATPASE (EUROFUNG)"/>
    <property type="match status" value="1"/>
</dbReference>
<keyword evidence="8" id="KW-1185">Reference proteome</keyword>